<dbReference type="Proteomes" id="UP001472677">
    <property type="component" value="Unassembled WGS sequence"/>
</dbReference>
<evidence type="ECO:0000313" key="2">
    <source>
        <dbReference type="Proteomes" id="UP001472677"/>
    </source>
</evidence>
<proteinExistence type="predicted"/>
<sequence>MTHLLRIETKPTRPRSPNLTSSTIMVVESSLRLLGITLAKVKLKALTGLVSVLLGGGCGQLYQNQLHYRLFDLYLEKAQVFSYFLVTECVLRSFL</sequence>
<protein>
    <submittedName>
        <fullName evidence="1">Uncharacterized protein</fullName>
    </submittedName>
</protein>
<accession>A0ABR2FUV1</accession>
<reference evidence="1 2" key="1">
    <citation type="journal article" date="2024" name="G3 (Bethesda)">
        <title>Genome assembly of Hibiscus sabdariffa L. provides insights into metabolisms of medicinal natural products.</title>
        <authorList>
            <person name="Kim T."/>
        </authorList>
    </citation>
    <scope>NUCLEOTIDE SEQUENCE [LARGE SCALE GENOMIC DNA]</scope>
    <source>
        <strain evidence="1">TK-2024</strain>
        <tissue evidence="1">Old leaves</tissue>
    </source>
</reference>
<keyword evidence="2" id="KW-1185">Reference proteome</keyword>
<evidence type="ECO:0000313" key="1">
    <source>
        <dbReference type="EMBL" id="KAK8588035.1"/>
    </source>
</evidence>
<dbReference type="EMBL" id="JBBPBM010000004">
    <property type="protein sequence ID" value="KAK8588035.1"/>
    <property type="molecule type" value="Genomic_DNA"/>
</dbReference>
<comment type="caution">
    <text evidence="1">The sequence shown here is derived from an EMBL/GenBank/DDBJ whole genome shotgun (WGS) entry which is preliminary data.</text>
</comment>
<gene>
    <name evidence="1" type="ORF">V6N12_022494</name>
</gene>
<name>A0ABR2FUV1_9ROSI</name>
<organism evidence="1 2">
    <name type="scientific">Hibiscus sabdariffa</name>
    <name type="common">roselle</name>
    <dbReference type="NCBI Taxonomy" id="183260"/>
    <lineage>
        <taxon>Eukaryota</taxon>
        <taxon>Viridiplantae</taxon>
        <taxon>Streptophyta</taxon>
        <taxon>Embryophyta</taxon>
        <taxon>Tracheophyta</taxon>
        <taxon>Spermatophyta</taxon>
        <taxon>Magnoliopsida</taxon>
        <taxon>eudicotyledons</taxon>
        <taxon>Gunneridae</taxon>
        <taxon>Pentapetalae</taxon>
        <taxon>rosids</taxon>
        <taxon>malvids</taxon>
        <taxon>Malvales</taxon>
        <taxon>Malvaceae</taxon>
        <taxon>Malvoideae</taxon>
        <taxon>Hibiscus</taxon>
    </lineage>
</organism>